<dbReference type="Gene3D" id="1.10.3970.10">
    <property type="entry name" value="BSD domain"/>
    <property type="match status" value="1"/>
</dbReference>
<evidence type="ECO:0000313" key="2">
    <source>
        <dbReference type="EMBL" id="KAG2658283.1"/>
    </source>
</evidence>
<name>A0A8T0XM68_PANVG</name>
<dbReference type="EMBL" id="CM029037">
    <property type="protein sequence ID" value="KAG2658283.1"/>
    <property type="molecule type" value="Genomic_DNA"/>
</dbReference>
<gene>
    <name evidence="2" type="ORF">PVAP13_1KG250500</name>
</gene>
<sequence length="124" mass="13657">MPSLPCLTPALAAGERRGLGRCRREGHQGGGCIRVGCHPAEQALARLPPPTDDVDSDDFDMTEAQQDHTLAVKSLAPELVDLRIELCPSRTSEGCFLKIYFVLLHPIAPEKEKNRERLQVSDLL</sequence>
<reference evidence="2" key="1">
    <citation type="submission" date="2020-05" db="EMBL/GenBank/DDBJ databases">
        <title>WGS assembly of Panicum virgatum.</title>
        <authorList>
            <person name="Lovell J.T."/>
            <person name="Jenkins J."/>
            <person name="Shu S."/>
            <person name="Juenger T.E."/>
            <person name="Schmutz J."/>
        </authorList>
    </citation>
    <scope>NUCLEOTIDE SEQUENCE</scope>
    <source>
        <strain evidence="2">AP13</strain>
    </source>
</reference>
<comment type="caution">
    <text evidence="2">The sequence shown here is derived from an EMBL/GenBank/DDBJ whole genome shotgun (WGS) entry which is preliminary data.</text>
</comment>
<feature type="domain" description="BSD" evidence="1">
    <location>
        <begin position="56"/>
        <end position="108"/>
    </location>
</feature>
<organism evidence="2 3">
    <name type="scientific">Panicum virgatum</name>
    <name type="common">Blackwell switchgrass</name>
    <dbReference type="NCBI Taxonomy" id="38727"/>
    <lineage>
        <taxon>Eukaryota</taxon>
        <taxon>Viridiplantae</taxon>
        <taxon>Streptophyta</taxon>
        <taxon>Embryophyta</taxon>
        <taxon>Tracheophyta</taxon>
        <taxon>Spermatophyta</taxon>
        <taxon>Magnoliopsida</taxon>
        <taxon>Liliopsida</taxon>
        <taxon>Poales</taxon>
        <taxon>Poaceae</taxon>
        <taxon>PACMAD clade</taxon>
        <taxon>Panicoideae</taxon>
        <taxon>Panicodae</taxon>
        <taxon>Paniceae</taxon>
        <taxon>Panicinae</taxon>
        <taxon>Panicum</taxon>
        <taxon>Panicum sect. Hiantes</taxon>
    </lineage>
</organism>
<proteinExistence type="predicted"/>
<dbReference type="PANTHER" id="PTHR31923:SF33">
    <property type="entry name" value="BSD DOMAIN CONTAINING PROTEIN, EXPRESSED"/>
    <property type="match status" value="1"/>
</dbReference>
<accession>A0A8T0XM68</accession>
<evidence type="ECO:0000313" key="3">
    <source>
        <dbReference type="Proteomes" id="UP000823388"/>
    </source>
</evidence>
<dbReference type="PANTHER" id="PTHR31923">
    <property type="entry name" value="BSD DOMAIN-CONTAINING PROTEIN"/>
    <property type="match status" value="1"/>
</dbReference>
<evidence type="ECO:0000259" key="1">
    <source>
        <dbReference type="SMART" id="SM00751"/>
    </source>
</evidence>
<keyword evidence="3" id="KW-1185">Reference proteome</keyword>
<dbReference type="InterPro" id="IPR035925">
    <property type="entry name" value="BSD_dom_sf"/>
</dbReference>
<dbReference type="Pfam" id="PF03909">
    <property type="entry name" value="BSD"/>
    <property type="match status" value="1"/>
</dbReference>
<protein>
    <recommendedName>
        <fullName evidence="1">BSD domain-containing protein</fullName>
    </recommendedName>
</protein>
<dbReference type="InterPro" id="IPR005607">
    <property type="entry name" value="BSD_dom"/>
</dbReference>
<dbReference type="SUPFAM" id="SSF140383">
    <property type="entry name" value="BSD domain-like"/>
    <property type="match status" value="1"/>
</dbReference>
<dbReference type="SMART" id="SM00751">
    <property type="entry name" value="BSD"/>
    <property type="match status" value="1"/>
</dbReference>
<dbReference type="AlphaFoldDB" id="A0A8T0XM68"/>
<dbReference type="Proteomes" id="UP000823388">
    <property type="component" value="Chromosome 1K"/>
</dbReference>